<dbReference type="EMBL" id="CAFBLK010000064">
    <property type="protein sequence ID" value="CAB4862564.1"/>
    <property type="molecule type" value="Genomic_DNA"/>
</dbReference>
<keyword evidence="1" id="KW-0175">Coiled coil</keyword>
<dbReference type="PANTHER" id="PTHR35794:SF2">
    <property type="entry name" value="CELL DIVISION PROTEIN DIVIVA"/>
    <property type="match status" value="1"/>
</dbReference>
<dbReference type="AlphaFoldDB" id="A0A6J6LUP0"/>
<evidence type="ECO:0000313" key="3">
    <source>
        <dbReference type="EMBL" id="CAB4664214.1"/>
    </source>
</evidence>
<gene>
    <name evidence="3" type="ORF">UFOPK2242_01147</name>
    <name evidence="4" type="ORF">UFOPK3317_00486</name>
</gene>
<evidence type="ECO:0000313" key="4">
    <source>
        <dbReference type="EMBL" id="CAB4862564.1"/>
    </source>
</evidence>
<reference evidence="3" key="1">
    <citation type="submission" date="2020-05" db="EMBL/GenBank/DDBJ databases">
        <authorList>
            <person name="Chiriac C."/>
            <person name="Salcher M."/>
            <person name="Ghai R."/>
            <person name="Kavagutti S V."/>
        </authorList>
    </citation>
    <scope>NUCLEOTIDE SEQUENCE</scope>
</reference>
<dbReference type="InterPro" id="IPR007793">
    <property type="entry name" value="DivIVA_fam"/>
</dbReference>
<accession>A0A6J6LUP0</accession>
<feature type="compositionally biased region" description="Basic and acidic residues" evidence="2">
    <location>
        <begin position="271"/>
        <end position="287"/>
    </location>
</feature>
<name>A0A6J6LUP0_9ZZZZ</name>
<organism evidence="3">
    <name type="scientific">freshwater metagenome</name>
    <dbReference type="NCBI Taxonomy" id="449393"/>
    <lineage>
        <taxon>unclassified sequences</taxon>
        <taxon>metagenomes</taxon>
        <taxon>ecological metagenomes</taxon>
    </lineage>
</organism>
<sequence length="294" mass="31772">MDVTSQALRDIEIKEVRRGYDCDAVDDLLEQAAATIDALERRIALAEQHARDSEEQGSNARASEDMLQRTLLLAQRAAEDAVAEATATAAAITTAADSQARATILEATSTAQREANAQRLALETEVRDLTSRRAALSSDVDALERFEADYRERLRRTIAADLDSLAVSREAVAPSARPALHDVGEALAPLPVAPVVAPVIAPAAPLEPVQESHETAELTAIEVAEIADPAPVSDAPPALFETTPTPEAMDDDEFFASLREAVNDDTPLGPRDSDIPERSMFGEDRRSGIFRRRR</sequence>
<feature type="coiled-coil region" evidence="1">
    <location>
        <begin position="22"/>
        <end position="56"/>
    </location>
</feature>
<dbReference type="EMBL" id="CAEZWM010000153">
    <property type="protein sequence ID" value="CAB4664214.1"/>
    <property type="molecule type" value="Genomic_DNA"/>
</dbReference>
<feature type="region of interest" description="Disordered" evidence="2">
    <location>
        <begin position="261"/>
        <end position="294"/>
    </location>
</feature>
<dbReference type="PANTHER" id="PTHR35794">
    <property type="entry name" value="CELL DIVISION PROTEIN DIVIVA"/>
    <property type="match status" value="1"/>
</dbReference>
<dbReference type="Gene3D" id="6.10.250.660">
    <property type="match status" value="1"/>
</dbReference>
<evidence type="ECO:0000256" key="1">
    <source>
        <dbReference type="SAM" id="Coils"/>
    </source>
</evidence>
<evidence type="ECO:0000256" key="2">
    <source>
        <dbReference type="SAM" id="MobiDB-lite"/>
    </source>
</evidence>
<proteinExistence type="predicted"/>
<protein>
    <submittedName>
        <fullName evidence="3">Unannotated protein</fullName>
    </submittedName>
</protein>
<dbReference type="Pfam" id="PF05103">
    <property type="entry name" value="DivIVA"/>
    <property type="match status" value="1"/>
</dbReference>